<proteinExistence type="predicted"/>
<dbReference type="RefSeq" id="WP_091693599.1">
    <property type="nucleotide sequence ID" value="NZ_FPBF01000003.1"/>
</dbReference>
<protein>
    <submittedName>
        <fullName evidence="2">Uncharacterized protein</fullName>
    </submittedName>
</protein>
<gene>
    <name evidence="2" type="ORF">SAMN04489724_2562</name>
</gene>
<name>A0A1I7BNA2_9BACT</name>
<dbReference type="Proteomes" id="UP000199673">
    <property type="component" value="Unassembled WGS sequence"/>
</dbReference>
<evidence type="ECO:0000313" key="2">
    <source>
        <dbReference type="EMBL" id="SFT88639.1"/>
    </source>
</evidence>
<feature type="signal peptide" evidence="1">
    <location>
        <begin position="1"/>
        <end position="20"/>
    </location>
</feature>
<reference evidence="3" key="1">
    <citation type="submission" date="2016-10" db="EMBL/GenBank/DDBJ databases">
        <authorList>
            <person name="Varghese N."/>
            <person name="Submissions S."/>
        </authorList>
    </citation>
    <scope>NUCLEOTIDE SEQUENCE [LARGE SCALE GENOMIC DNA]</scope>
    <source>
        <strain evidence="3">DSM 23445</strain>
    </source>
</reference>
<evidence type="ECO:0000256" key="1">
    <source>
        <dbReference type="SAM" id="SignalP"/>
    </source>
</evidence>
<sequence>MIKLHYLILCCALFSFACNSEDEDFEPTAACGVNDAISDLPWLKAKYEGLSTGELSEYSYLVQAELEGETVFYMGSCCPFCNWAIILYDCAGNSVEYNATEDELVDGKVIWQPENSVCQF</sequence>
<keyword evidence="3" id="KW-1185">Reference proteome</keyword>
<dbReference type="AlphaFoldDB" id="A0A1I7BNA2"/>
<dbReference type="STRING" id="305507.SAMN04489724_2562"/>
<evidence type="ECO:0000313" key="3">
    <source>
        <dbReference type="Proteomes" id="UP000199673"/>
    </source>
</evidence>
<organism evidence="2 3">
    <name type="scientific">Algoriphagus locisalis</name>
    <dbReference type="NCBI Taxonomy" id="305507"/>
    <lineage>
        <taxon>Bacteria</taxon>
        <taxon>Pseudomonadati</taxon>
        <taxon>Bacteroidota</taxon>
        <taxon>Cytophagia</taxon>
        <taxon>Cytophagales</taxon>
        <taxon>Cyclobacteriaceae</taxon>
        <taxon>Algoriphagus</taxon>
    </lineage>
</organism>
<keyword evidence="1" id="KW-0732">Signal</keyword>
<dbReference type="EMBL" id="FPBF01000003">
    <property type="protein sequence ID" value="SFT88639.1"/>
    <property type="molecule type" value="Genomic_DNA"/>
</dbReference>
<accession>A0A1I7BNA2</accession>
<dbReference type="OrthoDB" id="1098690at2"/>
<dbReference type="PROSITE" id="PS51257">
    <property type="entry name" value="PROKAR_LIPOPROTEIN"/>
    <property type="match status" value="1"/>
</dbReference>
<feature type="chain" id="PRO_5011722937" evidence="1">
    <location>
        <begin position="21"/>
        <end position="120"/>
    </location>
</feature>